<protein>
    <submittedName>
        <fullName evidence="1">Uncharacterized protein</fullName>
    </submittedName>
</protein>
<evidence type="ECO:0000313" key="1">
    <source>
        <dbReference type="EMBL" id="EFQ23623.1"/>
    </source>
</evidence>
<evidence type="ECO:0000313" key="2">
    <source>
        <dbReference type="Proteomes" id="UP000005096"/>
    </source>
</evidence>
<dbReference type="eggNOG" id="ENOG5034AYG">
    <property type="taxonomic scope" value="Bacteria"/>
</dbReference>
<dbReference type="PaxDb" id="584708-Apau_1197"/>
<proteinExistence type="predicted"/>
<organism evidence="1 2">
    <name type="scientific">Aminomonas paucivorans DSM 12260</name>
    <dbReference type="NCBI Taxonomy" id="584708"/>
    <lineage>
        <taxon>Bacteria</taxon>
        <taxon>Thermotogati</taxon>
        <taxon>Synergistota</taxon>
        <taxon>Synergistia</taxon>
        <taxon>Synergistales</taxon>
        <taxon>Synergistaceae</taxon>
        <taxon>Aminomonas</taxon>
    </lineage>
</organism>
<accession>E3CY90</accession>
<dbReference type="HOGENOM" id="CLU_1481328_0_0_0"/>
<dbReference type="EMBL" id="CM001022">
    <property type="protein sequence ID" value="EFQ23623.1"/>
    <property type="molecule type" value="Genomic_DNA"/>
</dbReference>
<sequence length="187" mass="20663">MDYLLLPLREGRTEEDLHDLLLKVAEDGQDQPPMAGYPVEVAPNLRDTLAFLEGFPLEAPDSPSLWVRLYAAFSDEGDQALLVGEGLARRRADLPPGKWGESVPAPRGRASWGLIGMAVPGWVLLFDESLEYPVQEPLNERVRTAFLPLDAQDGALFGPSQDTRIVQGTLLRALFEALPDREDDESL</sequence>
<dbReference type="Proteomes" id="UP000005096">
    <property type="component" value="Chromosome"/>
</dbReference>
<dbReference type="OrthoDB" id="9835896at2"/>
<dbReference type="STRING" id="584708.Apau_1197"/>
<gene>
    <name evidence="1" type="ORF">Apau_1197</name>
</gene>
<keyword evidence="2" id="KW-1185">Reference proteome</keyword>
<reference evidence="1 2" key="1">
    <citation type="journal article" date="2010" name="Stand. Genomic Sci.">
        <title>Non-contiguous finished genome sequence of Aminomonas paucivorans type strain (GLU-3).</title>
        <authorList>
            <person name="Pitluck S."/>
            <person name="Yasawong M."/>
            <person name="Held B."/>
            <person name="Lapidus A."/>
            <person name="Nolan M."/>
            <person name="Copeland A."/>
            <person name="Lucas S."/>
            <person name="Del Rio T.G."/>
            <person name="Tice H."/>
            <person name="Cheng J.F."/>
            <person name="Chertkov O."/>
            <person name="Goodwin L."/>
            <person name="Tapia R."/>
            <person name="Han C."/>
            <person name="Liolios K."/>
            <person name="Ivanova N."/>
            <person name="Mavromatis K."/>
            <person name="Ovchinnikova G."/>
            <person name="Pati A."/>
            <person name="Chen A."/>
            <person name="Palaniappan K."/>
            <person name="Land M."/>
            <person name="Hauser L."/>
            <person name="Chang Y.J."/>
            <person name="Jeffries C.D."/>
            <person name="Pukall R."/>
            <person name="Spring S."/>
            <person name="Rohde M."/>
            <person name="Sikorski J."/>
            <person name="Goker M."/>
            <person name="Woyke T."/>
            <person name="Bristow J."/>
            <person name="Eisen J.A."/>
            <person name="Markowitz V."/>
            <person name="Hugenholtz P."/>
            <person name="Kyrpides N.C."/>
            <person name="Klenk H.P."/>
        </authorList>
    </citation>
    <scope>NUCLEOTIDE SEQUENCE [LARGE SCALE GENOMIC DNA]</scope>
    <source>
        <strain evidence="1 2">DSM 12260</strain>
    </source>
</reference>
<dbReference type="RefSeq" id="WP_006300825.1">
    <property type="nucleotide sequence ID" value="NZ_CM001022.1"/>
</dbReference>
<name>E3CY90_9BACT</name>
<dbReference type="AlphaFoldDB" id="E3CY90"/>